<reference evidence="2" key="1">
    <citation type="journal article" date="2017" name="Front. Plant Sci.">
        <title>Climate Clever Clovers: New Paradigm to Reduce the Environmental Footprint of Ruminants by Breeding Low Methanogenic Forages Utilizing Haplotype Variation.</title>
        <authorList>
            <person name="Kaur P."/>
            <person name="Appels R."/>
            <person name="Bayer P.E."/>
            <person name="Keeble-Gagnere G."/>
            <person name="Wang J."/>
            <person name="Hirakawa H."/>
            <person name="Shirasawa K."/>
            <person name="Vercoe P."/>
            <person name="Stefanova K."/>
            <person name="Durmic Z."/>
            <person name="Nichols P."/>
            <person name="Revell C."/>
            <person name="Isobe S.N."/>
            <person name="Edwards D."/>
            <person name="Erskine W."/>
        </authorList>
    </citation>
    <scope>NUCLEOTIDE SEQUENCE [LARGE SCALE GENOMIC DNA]</scope>
    <source>
        <strain evidence="2">cv. Daliak</strain>
    </source>
</reference>
<dbReference type="EMBL" id="DF973266">
    <property type="protein sequence ID" value="GAU23261.1"/>
    <property type="molecule type" value="Genomic_DNA"/>
</dbReference>
<keyword evidence="2" id="KW-1185">Reference proteome</keyword>
<name>A0A2Z6LUY9_TRISU</name>
<dbReference type="Proteomes" id="UP000242715">
    <property type="component" value="Unassembled WGS sequence"/>
</dbReference>
<sequence>MEAACQVDEDQGSCLDEFLSKLQTFHLEFDAYCVRVVKKHDGLYFEDGWFQLRRFYSIWFGGWVSLTYINPKLMSITVLTRWGSEVKYPLNVPPLKRLLVNGSDASGVGSSASDTSFNPRLYPKCFARSYFKEMTAYDVDSGILILPWYAFGESAFANVYSDLVLEDYTGAQYKCHLKFGVDASGEFCCKITL</sequence>
<gene>
    <name evidence="1" type="ORF">TSUD_281540</name>
</gene>
<organism evidence="1 2">
    <name type="scientific">Trifolium subterraneum</name>
    <name type="common">Subterranean clover</name>
    <dbReference type="NCBI Taxonomy" id="3900"/>
    <lineage>
        <taxon>Eukaryota</taxon>
        <taxon>Viridiplantae</taxon>
        <taxon>Streptophyta</taxon>
        <taxon>Embryophyta</taxon>
        <taxon>Tracheophyta</taxon>
        <taxon>Spermatophyta</taxon>
        <taxon>Magnoliopsida</taxon>
        <taxon>eudicotyledons</taxon>
        <taxon>Gunneridae</taxon>
        <taxon>Pentapetalae</taxon>
        <taxon>rosids</taxon>
        <taxon>fabids</taxon>
        <taxon>Fabales</taxon>
        <taxon>Fabaceae</taxon>
        <taxon>Papilionoideae</taxon>
        <taxon>50 kb inversion clade</taxon>
        <taxon>NPAAA clade</taxon>
        <taxon>Hologalegina</taxon>
        <taxon>IRL clade</taxon>
        <taxon>Trifolieae</taxon>
        <taxon>Trifolium</taxon>
    </lineage>
</organism>
<protein>
    <submittedName>
        <fullName evidence="1">Uncharacterized protein</fullName>
    </submittedName>
</protein>
<dbReference type="AlphaFoldDB" id="A0A2Z6LUY9"/>
<evidence type="ECO:0000313" key="2">
    <source>
        <dbReference type="Proteomes" id="UP000242715"/>
    </source>
</evidence>
<proteinExistence type="predicted"/>
<evidence type="ECO:0000313" key="1">
    <source>
        <dbReference type="EMBL" id="GAU23261.1"/>
    </source>
</evidence>
<accession>A0A2Z6LUY9</accession>